<dbReference type="Proteomes" id="UP001583186">
    <property type="component" value="Unassembled WGS sequence"/>
</dbReference>
<feature type="region of interest" description="Disordered" evidence="1">
    <location>
        <begin position="487"/>
        <end position="518"/>
    </location>
</feature>
<keyword evidence="4" id="KW-1185">Reference proteome</keyword>
<dbReference type="PROSITE" id="PS50108">
    <property type="entry name" value="CRIB"/>
    <property type="match status" value="1"/>
</dbReference>
<feature type="compositionally biased region" description="Polar residues" evidence="1">
    <location>
        <begin position="1"/>
        <end position="11"/>
    </location>
</feature>
<reference evidence="3 4" key="1">
    <citation type="journal article" date="2024" name="IMA Fungus">
        <title>IMA Genome - F19 : A genome assembly and annotation guide to empower mycologists, including annotated draft genome sequences of Ceratocystis pirilliformis, Diaporthe australafricana, Fusarium ophioides, Paecilomyces lecythidis, and Sporothrix stenoceras.</title>
        <authorList>
            <person name="Aylward J."/>
            <person name="Wilson A.M."/>
            <person name="Visagie C.M."/>
            <person name="Spraker J."/>
            <person name="Barnes I."/>
            <person name="Buitendag C."/>
            <person name="Ceriani C."/>
            <person name="Del Mar Angel L."/>
            <person name="du Plessis D."/>
            <person name="Fuchs T."/>
            <person name="Gasser K."/>
            <person name="Kramer D."/>
            <person name="Li W."/>
            <person name="Munsamy K."/>
            <person name="Piso A."/>
            <person name="Price J.L."/>
            <person name="Sonnekus B."/>
            <person name="Thomas C."/>
            <person name="van der Nest A."/>
            <person name="van Dijk A."/>
            <person name="van Heerden A."/>
            <person name="van Vuuren N."/>
            <person name="Yilmaz N."/>
            <person name="Duong T.A."/>
            <person name="van der Merwe N.A."/>
            <person name="Wingfield M.J."/>
            <person name="Wingfield B.D."/>
        </authorList>
    </citation>
    <scope>NUCLEOTIDE SEQUENCE [LARGE SCALE GENOMIC DNA]</scope>
    <source>
        <strain evidence="3 4">CMW 5346</strain>
    </source>
</reference>
<feature type="compositionally biased region" description="Low complexity" evidence="1">
    <location>
        <begin position="90"/>
        <end position="106"/>
    </location>
</feature>
<feature type="region of interest" description="Disordered" evidence="1">
    <location>
        <begin position="298"/>
        <end position="389"/>
    </location>
</feature>
<sequence length="803" mass="87526">MPSSINRSGSISELLEPAMEGPPSPETLRAISNQMRLASTADKHQSQSSHQSHQSHHSRQSHQTTSSGSSSLRSLTSVDPHSWDKAFDNTSSLSRKSSGRSTASTAPRDRHESVQIFGKNIFGKRGRLRRESSAQSSSNSSLYSAETPFEKGVAISSPPPPPMPPTSSHGLPAGSSNISKEPLIPSFFSRRRAANKSGPPSEDLDGRRRLQISGPYNFQHLTHTQKEQLPNLQRGSRVALQSEFVSAQQQNAAAPVDGNLRGIQAESLHFPNFSSETLPIDEDAVLATVPRRSIMRPHASSVSSVYPPPRLNHSKSQDQLRIPPPRPPRSPIEASSFSPPIPPPRFSSRASLRPGDLDSMTTSPPRPRTSGGFRQPVPSTFSSADMPRPPLMHAHSYSADMNMPSFVDTRRFSQMPEVFIPPSAVAAATSPSATPDDSNWPLAAPAATSTSTFDILPGVPEEEEQVFNPRSSVRKSRMSIASNASSLRKSHSLPLLQQFPQPGSSNTQRPPSAASDTLGRFDLMAAQRSIRDADYAYDDDADSLAKANWEDDIDYCYEHEIEADCEYAWDRPSLDMSREDALDGVTIHENSMGSHAVIRTSNMAHAQASPHLLSPGCFDMPALSPASQTSMASMNEAVTPTTLAMRRPPGLTIQTGVSEEDELRPMHRFFHGRSGSRGSRASSFKESHGFNLSPSLFIPGNENYEQFRPPMRGAPVGFAIGADEEDEFPTYVESTMSMDKSMLFIPARTSASTTASRESRDSVLSDRHISANSTATDLTRLTMSTASIEDLMYKKDLAEVPQI</sequence>
<evidence type="ECO:0000259" key="2">
    <source>
        <dbReference type="PROSITE" id="PS50108"/>
    </source>
</evidence>
<name>A0ABR3YN71_9PEZI</name>
<feature type="compositionally biased region" description="Low complexity" evidence="1">
    <location>
        <begin position="61"/>
        <end position="77"/>
    </location>
</feature>
<evidence type="ECO:0000313" key="3">
    <source>
        <dbReference type="EMBL" id="KAL1889362.1"/>
    </source>
</evidence>
<evidence type="ECO:0000256" key="1">
    <source>
        <dbReference type="SAM" id="MobiDB-lite"/>
    </source>
</evidence>
<organism evidence="3 4">
    <name type="scientific">Sporothrix stenoceras</name>
    <dbReference type="NCBI Taxonomy" id="5173"/>
    <lineage>
        <taxon>Eukaryota</taxon>
        <taxon>Fungi</taxon>
        <taxon>Dikarya</taxon>
        <taxon>Ascomycota</taxon>
        <taxon>Pezizomycotina</taxon>
        <taxon>Sordariomycetes</taxon>
        <taxon>Sordariomycetidae</taxon>
        <taxon>Ophiostomatales</taxon>
        <taxon>Ophiostomataceae</taxon>
        <taxon>Sporothrix</taxon>
    </lineage>
</organism>
<feature type="domain" description="CRIB" evidence="2">
    <location>
        <begin position="212"/>
        <end position="225"/>
    </location>
</feature>
<feature type="compositionally biased region" description="Low complexity" evidence="1">
    <location>
        <begin position="133"/>
        <end position="144"/>
    </location>
</feature>
<proteinExistence type="predicted"/>
<evidence type="ECO:0000313" key="4">
    <source>
        <dbReference type="Proteomes" id="UP001583186"/>
    </source>
</evidence>
<feature type="region of interest" description="Disordered" evidence="1">
    <location>
        <begin position="1"/>
        <end position="208"/>
    </location>
</feature>
<comment type="caution">
    <text evidence="3">The sequence shown here is derived from an EMBL/GenBank/DDBJ whole genome shotgun (WGS) entry which is preliminary data.</text>
</comment>
<protein>
    <recommendedName>
        <fullName evidence="2">CRIB domain-containing protein</fullName>
    </recommendedName>
</protein>
<dbReference type="InterPro" id="IPR000095">
    <property type="entry name" value="CRIB_dom"/>
</dbReference>
<accession>A0ABR3YN71</accession>
<feature type="region of interest" description="Disordered" evidence="1">
    <location>
        <begin position="462"/>
        <end position="481"/>
    </location>
</feature>
<dbReference type="EMBL" id="JAWCUI010000075">
    <property type="protein sequence ID" value="KAL1889362.1"/>
    <property type="molecule type" value="Genomic_DNA"/>
</dbReference>
<feature type="compositionally biased region" description="Polar residues" evidence="1">
    <location>
        <begin position="498"/>
        <end position="510"/>
    </location>
</feature>
<gene>
    <name evidence="3" type="ORF">Sste5346_008929</name>
</gene>